<keyword evidence="4" id="KW-0813">Transport</keyword>
<dbReference type="GO" id="GO:0015031">
    <property type="term" value="P:protein transport"/>
    <property type="evidence" value="ECO:0007669"/>
    <property type="project" value="UniProtKB-KW"/>
</dbReference>
<accession>A0A3A1U2Z6</accession>
<keyword evidence="9" id="KW-0472">Membrane</keyword>
<dbReference type="Gene3D" id="1.10.287.1700">
    <property type="match status" value="1"/>
</dbReference>
<evidence type="ECO:0000256" key="10">
    <source>
        <dbReference type="ARBA" id="ARBA00023225"/>
    </source>
</evidence>
<name>A0A3A1U2Z6_9MICO</name>
<organism evidence="12 13">
    <name type="scientific">Amnibacterium setariae</name>
    <dbReference type="NCBI Taxonomy" id="2306585"/>
    <lineage>
        <taxon>Bacteria</taxon>
        <taxon>Bacillati</taxon>
        <taxon>Actinomycetota</taxon>
        <taxon>Actinomycetes</taxon>
        <taxon>Micrococcales</taxon>
        <taxon>Microbacteriaceae</taxon>
        <taxon>Amnibacterium</taxon>
    </lineage>
</organism>
<evidence type="ECO:0000256" key="5">
    <source>
        <dbReference type="ARBA" id="ARBA00022475"/>
    </source>
</evidence>
<keyword evidence="11" id="KW-0175">Coiled coil</keyword>
<dbReference type="EMBL" id="QXTG01000001">
    <property type="protein sequence ID" value="RIX31325.1"/>
    <property type="molecule type" value="Genomic_DNA"/>
</dbReference>
<evidence type="ECO:0000256" key="2">
    <source>
        <dbReference type="ARBA" id="ARBA00010004"/>
    </source>
</evidence>
<dbReference type="GO" id="GO:0009288">
    <property type="term" value="C:bacterial-type flagellum"/>
    <property type="evidence" value="ECO:0007669"/>
    <property type="project" value="InterPro"/>
</dbReference>
<dbReference type="GO" id="GO:0071973">
    <property type="term" value="P:bacterial-type flagellum-dependent cell motility"/>
    <property type="evidence" value="ECO:0007669"/>
    <property type="project" value="InterPro"/>
</dbReference>
<evidence type="ECO:0000256" key="6">
    <source>
        <dbReference type="ARBA" id="ARBA00022500"/>
    </source>
</evidence>
<gene>
    <name evidence="12" type="ORF">D1781_02265</name>
</gene>
<proteinExistence type="inferred from homology"/>
<keyword evidence="13" id="KW-1185">Reference proteome</keyword>
<comment type="similarity">
    <text evidence="2">Belongs to the FliJ family.</text>
</comment>
<keyword evidence="8" id="KW-0653">Protein transport</keyword>
<feature type="coiled-coil region" evidence="11">
    <location>
        <begin position="46"/>
        <end position="138"/>
    </location>
</feature>
<dbReference type="GO" id="GO:0006935">
    <property type="term" value="P:chemotaxis"/>
    <property type="evidence" value="ECO:0007669"/>
    <property type="project" value="UniProtKB-KW"/>
</dbReference>
<evidence type="ECO:0000256" key="1">
    <source>
        <dbReference type="ARBA" id="ARBA00004413"/>
    </source>
</evidence>
<evidence type="ECO:0000256" key="7">
    <source>
        <dbReference type="ARBA" id="ARBA00022795"/>
    </source>
</evidence>
<dbReference type="GO" id="GO:0044781">
    <property type="term" value="P:bacterial-type flagellum organization"/>
    <property type="evidence" value="ECO:0007669"/>
    <property type="project" value="UniProtKB-KW"/>
</dbReference>
<dbReference type="Pfam" id="PF02050">
    <property type="entry name" value="FliJ"/>
    <property type="match status" value="1"/>
</dbReference>
<evidence type="ECO:0000313" key="13">
    <source>
        <dbReference type="Proteomes" id="UP000265742"/>
    </source>
</evidence>
<keyword evidence="7" id="KW-1005">Bacterial flagellum biogenesis</keyword>
<comment type="subcellular location">
    <subcellularLocation>
        <location evidence="1">Cell membrane</location>
        <topology evidence="1">Peripheral membrane protein</topology>
        <orientation evidence="1">Cytoplasmic side</orientation>
    </subcellularLocation>
</comment>
<reference evidence="13" key="1">
    <citation type="submission" date="2018-09" db="EMBL/GenBank/DDBJ databases">
        <authorList>
            <person name="Kim I."/>
        </authorList>
    </citation>
    <scope>NUCLEOTIDE SEQUENCE [LARGE SCALE GENOMIC DNA]</scope>
    <source>
        <strain evidence="13">DD4a</strain>
    </source>
</reference>
<evidence type="ECO:0000256" key="9">
    <source>
        <dbReference type="ARBA" id="ARBA00023136"/>
    </source>
</evidence>
<dbReference type="InterPro" id="IPR012823">
    <property type="entry name" value="Flagell_FliJ"/>
</dbReference>
<keyword evidence="5" id="KW-1003">Cell membrane</keyword>
<keyword evidence="10" id="KW-1006">Bacterial flagellum protein export</keyword>
<evidence type="ECO:0000313" key="12">
    <source>
        <dbReference type="EMBL" id="RIX31325.1"/>
    </source>
</evidence>
<sequence length="158" mass="17734">MGAARGPRREDGAAVVVVFGLAGLLRIRRLKEERAAYEVVRARSRASELAAERHQLLDQLDDHAHEARDVRGIHALSAARASTSTMLADLEALALTQRRLLAEAEESHRAARREVRTVEKLEEKHDEAEREAELRGEQTILDELANRARGRLHREGEP</sequence>
<dbReference type="Proteomes" id="UP000265742">
    <property type="component" value="Unassembled WGS sequence"/>
</dbReference>
<evidence type="ECO:0000256" key="3">
    <source>
        <dbReference type="ARBA" id="ARBA00020392"/>
    </source>
</evidence>
<dbReference type="GO" id="GO:0005886">
    <property type="term" value="C:plasma membrane"/>
    <property type="evidence" value="ECO:0007669"/>
    <property type="project" value="UniProtKB-SubCell"/>
</dbReference>
<dbReference type="AlphaFoldDB" id="A0A3A1U2Z6"/>
<dbReference type="InterPro" id="IPR053716">
    <property type="entry name" value="Flag_assembly_chemotaxis_eff"/>
</dbReference>
<evidence type="ECO:0000256" key="4">
    <source>
        <dbReference type="ARBA" id="ARBA00022448"/>
    </source>
</evidence>
<comment type="caution">
    <text evidence="12">The sequence shown here is derived from an EMBL/GenBank/DDBJ whole genome shotgun (WGS) entry which is preliminary data.</text>
</comment>
<evidence type="ECO:0000256" key="11">
    <source>
        <dbReference type="SAM" id="Coils"/>
    </source>
</evidence>
<evidence type="ECO:0000256" key="8">
    <source>
        <dbReference type="ARBA" id="ARBA00022927"/>
    </source>
</evidence>
<keyword evidence="6" id="KW-0145">Chemotaxis</keyword>
<protein>
    <recommendedName>
        <fullName evidence="3">Flagellar FliJ protein</fullName>
    </recommendedName>
</protein>